<dbReference type="Gene3D" id="1.20.1740.10">
    <property type="entry name" value="Amino acid/polyamine transporter I"/>
    <property type="match status" value="1"/>
</dbReference>
<evidence type="ECO:0000313" key="7">
    <source>
        <dbReference type="Proteomes" id="UP001151081"/>
    </source>
</evidence>
<organism evidence="6 7">
    <name type="scientific">Polyangium jinanense</name>
    <dbReference type="NCBI Taxonomy" id="2829994"/>
    <lineage>
        <taxon>Bacteria</taxon>
        <taxon>Pseudomonadati</taxon>
        <taxon>Myxococcota</taxon>
        <taxon>Polyangia</taxon>
        <taxon>Polyangiales</taxon>
        <taxon>Polyangiaceae</taxon>
        <taxon>Polyangium</taxon>
    </lineage>
</organism>
<comment type="caution">
    <text evidence="6">The sequence shown here is derived from an EMBL/GenBank/DDBJ whole genome shotgun (WGS) entry which is preliminary data.</text>
</comment>
<proteinExistence type="predicted"/>
<gene>
    <name evidence="6" type="ORF">KEG57_20155</name>
</gene>
<accession>A0A9X4AU41</accession>
<feature type="transmembrane region" description="Helical" evidence="5">
    <location>
        <begin position="358"/>
        <end position="381"/>
    </location>
</feature>
<feature type="transmembrane region" description="Helical" evidence="5">
    <location>
        <begin position="393"/>
        <end position="413"/>
    </location>
</feature>
<dbReference type="RefSeq" id="WP_272426936.1">
    <property type="nucleotide sequence ID" value="NZ_JAGTJJ010000010.1"/>
</dbReference>
<evidence type="ECO:0000256" key="3">
    <source>
        <dbReference type="ARBA" id="ARBA00022989"/>
    </source>
</evidence>
<sequence>MTRSADAPPPPRVLGLFDASCIVIGAIIGVGIFFTPARMAALVGSGPLLLLAWLLAGFIVLAGALTFAELGARYHRSAAQYEILRDTYGPLPAFLFVFCNATAVQGGAIGIIAIICVQNFVVALGQTSLGPGWSTLASVGLVVGLTAANVLGVRWGARIQNATVLMKLLTLVAIGALGAFAPVQDTPVGRDEVQSKGVLGVLAALVPAFFAFGGFQHALWISGEVREPKRNLPRAILVGVVVVVVVYLLANWSYLRLLGGASAVAASKTLAADAVARAAPSVGGRVIAAAVGISALGVLNAQLLSGPRLVFGMARDGRFFPAFGRLDARFGTPSAAIWFVGAIAVALLVLAGEKGVDRLLTGVVFVDGVFFAATGAALFVLRRRGGEASFRTPGYPLPPLFFVLGAIGVVVGAHLDPAVLPATLIGAAWIAAGALLYFVRFRGK</sequence>
<dbReference type="Pfam" id="PF13520">
    <property type="entry name" value="AA_permease_2"/>
    <property type="match status" value="1"/>
</dbReference>
<dbReference type="InterPro" id="IPR050598">
    <property type="entry name" value="AminoAcid_Transporter"/>
</dbReference>
<dbReference type="InterPro" id="IPR002293">
    <property type="entry name" value="AA/rel_permease1"/>
</dbReference>
<evidence type="ECO:0000256" key="1">
    <source>
        <dbReference type="ARBA" id="ARBA00004141"/>
    </source>
</evidence>
<dbReference type="EMBL" id="JAGTJJ010000010">
    <property type="protein sequence ID" value="MDC3982837.1"/>
    <property type="molecule type" value="Genomic_DNA"/>
</dbReference>
<dbReference type="AlphaFoldDB" id="A0A9X4AU41"/>
<evidence type="ECO:0000256" key="5">
    <source>
        <dbReference type="SAM" id="Phobius"/>
    </source>
</evidence>
<feature type="transmembrane region" description="Helical" evidence="5">
    <location>
        <begin position="48"/>
        <end position="72"/>
    </location>
</feature>
<keyword evidence="4 5" id="KW-0472">Membrane</keyword>
<feature type="transmembrane region" description="Helical" evidence="5">
    <location>
        <begin position="286"/>
        <end position="311"/>
    </location>
</feature>
<name>A0A9X4AU41_9BACT</name>
<feature type="transmembrane region" description="Helical" evidence="5">
    <location>
        <begin position="419"/>
        <end position="439"/>
    </location>
</feature>
<feature type="transmembrane region" description="Helical" evidence="5">
    <location>
        <begin position="93"/>
        <end position="121"/>
    </location>
</feature>
<dbReference type="GO" id="GO:0015179">
    <property type="term" value="F:L-amino acid transmembrane transporter activity"/>
    <property type="evidence" value="ECO:0007669"/>
    <property type="project" value="TreeGrafter"/>
</dbReference>
<feature type="transmembrane region" description="Helical" evidence="5">
    <location>
        <begin position="164"/>
        <end position="183"/>
    </location>
</feature>
<feature type="transmembrane region" description="Helical" evidence="5">
    <location>
        <begin position="332"/>
        <end position="352"/>
    </location>
</feature>
<dbReference type="GO" id="GO:0016020">
    <property type="term" value="C:membrane"/>
    <property type="evidence" value="ECO:0007669"/>
    <property type="project" value="UniProtKB-SubCell"/>
</dbReference>
<dbReference type="PANTHER" id="PTHR11785">
    <property type="entry name" value="AMINO ACID TRANSPORTER"/>
    <property type="match status" value="1"/>
</dbReference>
<reference evidence="6 7" key="1">
    <citation type="submission" date="2021-04" db="EMBL/GenBank/DDBJ databases">
        <title>Genome analysis of Polyangium sp.</title>
        <authorList>
            <person name="Li Y."/>
            <person name="Wang J."/>
        </authorList>
    </citation>
    <scope>NUCLEOTIDE SEQUENCE [LARGE SCALE GENOMIC DNA]</scope>
    <source>
        <strain evidence="6 7">SDU14</strain>
    </source>
</reference>
<comment type="subcellular location">
    <subcellularLocation>
        <location evidence="1">Membrane</location>
        <topology evidence="1">Multi-pass membrane protein</topology>
    </subcellularLocation>
</comment>
<protein>
    <submittedName>
        <fullName evidence="6">APC family permease</fullName>
    </submittedName>
</protein>
<feature type="transmembrane region" description="Helical" evidence="5">
    <location>
        <begin position="232"/>
        <end position="250"/>
    </location>
</feature>
<evidence type="ECO:0000256" key="2">
    <source>
        <dbReference type="ARBA" id="ARBA00022692"/>
    </source>
</evidence>
<feature type="transmembrane region" description="Helical" evidence="5">
    <location>
        <begin position="133"/>
        <end position="152"/>
    </location>
</feature>
<evidence type="ECO:0000256" key="4">
    <source>
        <dbReference type="ARBA" id="ARBA00023136"/>
    </source>
</evidence>
<dbReference type="PIRSF" id="PIRSF006060">
    <property type="entry name" value="AA_transporter"/>
    <property type="match status" value="1"/>
</dbReference>
<keyword evidence="7" id="KW-1185">Reference proteome</keyword>
<keyword evidence="2 5" id="KW-0812">Transmembrane</keyword>
<dbReference type="Proteomes" id="UP001151081">
    <property type="component" value="Unassembled WGS sequence"/>
</dbReference>
<evidence type="ECO:0000313" key="6">
    <source>
        <dbReference type="EMBL" id="MDC3982837.1"/>
    </source>
</evidence>
<feature type="transmembrane region" description="Helical" evidence="5">
    <location>
        <begin position="198"/>
        <end position="220"/>
    </location>
</feature>
<keyword evidence="3 5" id="KW-1133">Transmembrane helix</keyword>
<dbReference type="PANTHER" id="PTHR11785:SF512">
    <property type="entry name" value="SOBREMESA, ISOFORM B"/>
    <property type="match status" value="1"/>
</dbReference>
<feature type="transmembrane region" description="Helical" evidence="5">
    <location>
        <begin position="12"/>
        <end position="36"/>
    </location>
</feature>